<reference evidence="2" key="1">
    <citation type="journal article" date="2020" name="New Phytol.">
        <title>Comparative genomics reveals dynamic genome evolution in host specialist ectomycorrhizal fungi.</title>
        <authorList>
            <person name="Lofgren L.A."/>
            <person name="Nguyen N.H."/>
            <person name="Vilgalys R."/>
            <person name="Ruytinx J."/>
            <person name="Liao H.L."/>
            <person name="Branco S."/>
            <person name="Kuo A."/>
            <person name="LaButti K."/>
            <person name="Lipzen A."/>
            <person name="Andreopoulos W."/>
            <person name="Pangilinan J."/>
            <person name="Riley R."/>
            <person name="Hundley H."/>
            <person name="Na H."/>
            <person name="Barry K."/>
            <person name="Grigoriev I.V."/>
            <person name="Stajich J.E."/>
            <person name="Kennedy P.G."/>
        </authorList>
    </citation>
    <scope>NUCLEOTIDE SEQUENCE</scope>
    <source>
        <strain evidence="2">S12</strain>
    </source>
</reference>
<dbReference type="GeneID" id="64605445"/>
<dbReference type="Pfam" id="PF02383">
    <property type="entry name" value="Syja_N"/>
    <property type="match status" value="1"/>
</dbReference>
<dbReference type="PROSITE" id="PS50275">
    <property type="entry name" value="SAC"/>
    <property type="match status" value="1"/>
</dbReference>
<feature type="domain" description="SAC" evidence="1">
    <location>
        <begin position="32"/>
        <end position="94"/>
    </location>
</feature>
<comment type="caution">
    <text evidence="2">The sequence shown here is derived from an EMBL/GenBank/DDBJ whole genome shotgun (WGS) entry which is preliminary data.</text>
</comment>
<evidence type="ECO:0000313" key="2">
    <source>
        <dbReference type="EMBL" id="KAG1802157.1"/>
    </source>
</evidence>
<dbReference type="GO" id="GO:0016791">
    <property type="term" value="F:phosphatase activity"/>
    <property type="evidence" value="ECO:0007669"/>
    <property type="project" value="InterPro"/>
</dbReference>
<dbReference type="RefSeq" id="XP_041165349.1">
    <property type="nucleotide sequence ID" value="XM_041311681.1"/>
</dbReference>
<dbReference type="InterPro" id="IPR002013">
    <property type="entry name" value="SAC_dom"/>
</dbReference>
<gene>
    <name evidence="2" type="ORF">HD556DRAFT_804074</name>
</gene>
<proteinExistence type="predicted"/>
<evidence type="ECO:0000259" key="1">
    <source>
        <dbReference type="PROSITE" id="PS50275"/>
    </source>
</evidence>
<protein>
    <recommendedName>
        <fullName evidence="1">SAC domain-containing protein</fullName>
    </recommendedName>
</protein>
<dbReference type="OrthoDB" id="405996at2759"/>
<accession>A0A9P7DSW2</accession>
<dbReference type="AlphaFoldDB" id="A0A9P7DSW2"/>
<evidence type="ECO:0000313" key="3">
    <source>
        <dbReference type="Proteomes" id="UP000719766"/>
    </source>
</evidence>
<sequence>MVLCFPALFKLSSPTAAMISFIVNLSRAELSLPLIHGHVDQAGKCIGCLRSCIVMLSALPELAILGRVVFVARQSRHYAGARYFTRGVNEEVRN</sequence>
<keyword evidence="3" id="KW-1185">Reference proteome</keyword>
<name>A0A9P7DSW2_9AGAM</name>
<dbReference type="EMBL" id="JABBWE010000006">
    <property type="protein sequence ID" value="KAG1802157.1"/>
    <property type="molecule type" value="Genomic_DNA"/>
</dbReference>
<dbReference type="Proteomes" id="UP000719766">
    <property type="component" value="Unassembled WGS sequence"/>
</dbReference>
<organism evidence="2 3">
    <name type="scientific">Suillus plorans</name>
    <dbReference type="NCBI Taxonomy" id="116603"/>
    <lineage>
        <taxon>Eukaryota</taxon>
        <taxon>Fungi</taxon>
        <taxon>Dikarya</taxon>
        <taxon>Basidiomycota</taxon>
        <taxon>Agaricomycotina</taxon>
        <taxon>Agaricomycetes</taxon>
        <taxon>Agaricomycetidae</taxon>
        <taxon>Boletales</taxon>
        <taxon>Suillineae</taxon>
        <taxon>Suillaceae</taxon>
        <taxon>Suillus</taxon>
    </lineage>
</organism>